<dbReference type="InterPro" id="IPR043128">
    <property type="entry name" value="Rev_trsase/Diguanyl_cyclase"/>
</dbReference>
<keyword evidence="2" id="KW-1185">Reference proteome</keyword>
<evidence type="ECO:0000313" key="2">
    <source>
        <dbReference type="Proteomes" id="UP000325315"/>
    </source>
</evidence>
<dbReference type="PANTHER" id="PTHR24559">
    <property type="entry name" value="TRANSPOSON TY3-I GAG-POL POLYPROTEIN"/>
    <property type="match status" value="1"/>
</dbReference>
<evidence type="ECO:0000313" key="1">
    <source>
        <dbReference type="EMBL" id="KAA3484311.1"/>
    </source>
</evidence>
<dbReference type="InterPro" id="IPR043502">
    <property type="entry name" value="DNA/RNA_pol_sf"/>
</dbReference>
<dbReference type="Proteomes" id="UP000325315">
    <property type="component" value="Unassembled WGS sequence"/>
</dbReference>
<proteinExistence type="predicted"/>
<dbReference type="OrthoDB" id="1689949at2759"/>
<gene>
    <name evidence="1" type="ORF">EPI10_006400</name>
</gene>
<dbReference type="SUPFAM" id="SSF56672">
    <property type="entry name" value="DNA/RNA polymerases"/>
    <property type="match status" value="1"/>
</dbReference>
<name>A0A5B6WQZ3_9ROSI</name>
<sequence>MIQHGKIIFCFLSSTKCYIGWWGKNIIASWMILIHPDDQEKMTYTCLFGTYAFWQMPFHLGNTLATFMPCMKSTFSNMIEVMDIFMDVFSMYGDSFIECFFNLESVLERCEDTSLTLNWEKCHFILNEGIVLGH</sequence>
<dbReference type="GO" id="GO:0003964">
    <property type="term" value="F:RNA-directed DNA polymerase activity"/>
    <property type="evidence" value="ECO:0007669"/>
    <property type="project" value="UniProtKB-KW"/>
</dbReference>
<dbReference type="InterPro" id="IPR053134">
    <property type="entry name" value="RNA-dir_DNA_polymerase"/>
</dbReference>
<protein>
    <submittedName>
        <fullName evidence="1">RNA-directed DNA polymerase-like protein</fullName>
    </submittedName>
</protein>
<keyword evidence="1" id="KW-0695">RNA-directed DNA polymerase</keyword>
<accession>A0A5B6WQZ3</accession>
<dbReference type="Gene3D" id="3.30.70.270">
    <property type="match status" value="1"/>
</dbReference>
<dbReference type="EMBL" id="SMMG02000002">
    <property type="protein sequence ID" value="KAA3484311.1"/>
    <property type="molecule type" value="Genomic_DNA"/>
</dbReference>
<organism evidence="1 2">
    <name type="scientific">Gossypium australe</name>
    <dbReference type="NCBI Taxonomy" id="47621"/>
    <lineage>
        <taxon>Eukaryota</taxon>
        <taxon>Viridiplantae</taxon>
        <taxon>Streptophyta</taxon>
        <taxon>Embryophyta</taxon>
        <taxon>Tracheophyta</taxon>
        <taxon>Spermatophyta</taxon>
        <taxon>Magnoliopsida</taxon>
        <taxon>eudicotyledons</taxon>
        <taxon>Gunneridae</taxon>
        <taxon>Pentapetalae</taxon>
        <taxon>rosids</taxon>
        <taxon>malvids</taxon>
        <taxon>Malvales</taxon>
        <taxon>Malvaceae</taxon>
        <taxon>Malvoideae</taxon>
        <taxon>Gossypium</taxon>
    </lineage>
</organism>
<reference evidence="2" key="1">
    <citation type="journal article" date="2019" name="Plant Biotechnol. J.">
        <title>Genome sequencing of the Australian wild diploid species Gossypium australe highlights disease resistance and delayed gland morphogenesis.</title>
        <authorList>
            <person name="Cai Y."/>
            <person name="Cai X."/>
            <person name="Wang Q."/>
            <person name="Wang P."/>
            <person name="Zhang Y."/>
            <person name="Cai C."/>
            <person name="Xu Y."/>
            <person name="Wang K."/>
            <person name="Zhou Z."/>
            <person name="Wang C."/>
            <person name="Geng S."/>
            <person name="Li B."/>
            <person name="Dong Q."/>
            <person name="Hou Y."/>
            <person name="Wang H."/>
            <person name="Ai P."/>
            <person name="Liu Z."/>
            <person name="Yi F."/>
            <person name="Sun M."/>
            <person name="An G."/>
            <person name="Cheng J."/>
            <person name="Zhang Y."/>
            <person name="Shi Q."/>
            <person name="Xie Y."/>
            <person name="Shi X."/>
            <person name="Chang Y."/>
            <person name="Huang F."/>
            <person name="Chen Y."/>
            <person name="Hong S."/>
            <person name="Mi L."/>
            <person name="Sun Q."/>
            <person name="Zhang L."/>
            <person name="Zhou B."/>
            <person name="Peng R."/>
            <person name="Zhang X."/>
            <person name="Liu F."/>
        </authorList>
    </citation>
    <scope>NUCLEOTIDE SEQUENCE [LARGE SCALE GENOMIC DNA]</scope>
    <source>
        <strain evidence="2">cv. PA1801</strain>
    </source>
</reference>
<keyword evidence="1" id="KW-0548">Nucleotidyltransferase</keyword>
<dbReference type="AlphaFoldDB" id="A0A5B6WQZ3"/>
<keyword evidence="1" id="KW-0808">Transferase</keyword>
<comment type="caution">
    <text evidence="1">The sequence shown here is derived from an EMBL/GenBank/DDBJ whole genome shotgun (WGS) entry which is preliminary data.</text>
</comment>
<dbReference type="PANTHER" id="PTHR24559:SF444">
    <property type="entry name" value="REVERSE TRANSCRIPTASE DOMAIN-CONTAINING PROTEIN"/>
    <property type="match status" value="1"/>
</dbReference>